<feature type="chain" id="PRO_5011481687" description="CopC domain-containing protein" evidence="5">
    <location>
        <begin position="24"/>
        <end position="120"/>
    </location>
</feature>
<name>A0A1I3WMX3_9HYPH</name>
<keyword evidence="2" id="KW-0479">Metal-binding</keyword>
<dbReference type="InterPro" id="IPR014756">
    <property type="entry name" value="Ig_E-set"/>
</dbReference>
<dbReference type="STRING" id="1612308.SAMN05444581_1024"/>
<gene>
    <name evidence="7" type="ORF">SAMN05444581_1024</name>
</gene>
<dbReference type="GO" id="GO:0005507">
    <property type="term" value="F:copper ion binding"/>
    <property type="evidence" value="ECO:0007669"/>
    <property type="project" value="InterPro"/>
</dbReference>
<accession>A0A1I3WMX3</accession>
<dbReference type="Pfam" id="PF04234">
    <property type="entry name" value="CopC"/>
    <property type="match status" value="1"/>
</dbReference>
<dbReference type="InterPro" id="IPR032694">
    <property type="entry name" value="CopC/D"/>
</dbReference>
<evidence type="ECO:0000256" key="5">
    <source>
        <dbReference type="SAM" id="SignalP"/>
    </source>
</evidence>
<dbReference type="GO" id="GO:0046688">
    <property type="term" value="P:response to copper ion"/>
    <property type="evidence" value="ECO:0007669"/>
    <property type="project" value="InterPro"/>
</dbReference>
<evidence type="ECO:0000313" key="7">
    <source>
        <dbReference type="EMBL" id="SFK08878.1"/>
    </source>
</evidence>
<proteinExistence type="predicted"/>
<dbReference type="GO" id="GO:0006825">
    <property type="term" value="P:copper ion transport"/>
    <property type="evidence" value="ECO:0007669"/>
    <property type="project" value="InterPro"/>
</dbReference>
<dbReference type="Proteomes" id="UP000198755">
    <property type="component" value="Unassembled WGS sequence"/>
</dbReference>
<dbReference type="PANTHER" id="PTHR34820:SF4">
    <property type="entry name" value="INNER MEMBRANE PROTEIN YEBZ"/>
    <property type="match status" value="1"/>
</dbReference>
<dbReference type="RefSeq" id="WP_091678685.1">
    <property type="nucleotide sequence ID" value="NZ_FOSN01000002.1"/>
</dbReference>
<dbReference type="OrthoDB" id="9796814at2"/>
<dbReference type="GO" id="GO:0030313">
    <property type="term" value="C:cell envelope"/>
    <property type="evidence" value="ECO:0007669"/>
    <property type="project" value="UniProtKB-SubCell"/>
</dbReference>
<dbReference type="EMBL" id="FOSN01000002">
    <property type="protein sequence ID" value="SFK08878.1"/>
    <property type="molecule type" value="Genomic_DNA"/>
</dbReference>
<dbReference type="InterPro" id="IPR014755">
    <property type="entry name" value="Cu-Rt/internalin_Ig-like"/>
</dbReference>
<dbReference type="Gene3D" id="2.60.40.1220">
    <property type="match status" value="1"/>
</dbReference>
<organism evidence="7 8">
    <name type="scientific">Methylocapsa palsarum</name>
    <dbReference type="NCBI Taxonomy" id="1612308"/>
    <lineage>
        <taxon>Bacteria</taxon>
        <taxon>Pseudomonadati</taxon>
        <taxon>Pseudomonadota</taxon>
        <taxon>Alphaproteobacteria</taxon>
        <taxon>Hyphomicrobiales</taxon>
        <taxon>Beijerinckiaceae</taxon>
        <taxon>Methylocapsa</taxon>
    </lineage>
</organism>
<evidence type="ECO:0000256" key="2">
    <source>
        <dbReference type="ARBA" id="ARBA00022723"/>
    </source>
</evidence>
<evidence type="ECO:0000313" key="8">
    <source>
        <dbReference type="Proteomes" id="UP000198755"/>
    </source>
</evidence>
<evidence type="ECO:0000256" key="1">
    <source>
        <dbReference type="ARBA" id="ARBA00004196"/>
    </source>
</evidence>
<dbReference type="AlphaFoldDB" id="A0A1I3WMX3"/>
<dbReference type="GO" id="GO:0042597">
    <property type="term" value="C:periplasmic space"/>
    <property type="evidence" value="ECO:0007669"/>
    <property type="project" value="InterPro"/>
</dbReference>
<protein>
    <recommendedName>
        <fullName evidence="6">CopC domain-containing protein</fullName>
    </recommendedName>
</protein>
<dbReference type="PANTHER" id="PTHR34820">
    <property type="entry name" value="INNER MEMBRANE PROTEIN YEBZ"/>
    <property type="match status" value="1"/>
</dbReference>
<sequence>MIRFLKIASGAAFVCALATAAYAHAFLDRAIPGVGATVSGAPAQLQLSFTQDIVAAFSSVQIAAVGGGAVPAGKPTLSAPNVLSVTLGHALRPGVYRVSWHVVSVDTHATSGSYQFTVAP</sequence>
<evidence type="ECO:0000259" key="6">
    <source>
        <dbReference type="Pfam" id="PF04234"/>
    </source>
</evidence>
<reference evidence="7 8" key="1">
    <citation type="submission" date="2016-10" db="EMBL/GenBank/DDBJ databases">
        <authorList>
            <person name="de Groot N.N."/>
        </authorList>
    </citation>
    <scope>NUCLEOTIDE SEQUENCE [LARGE SCALE GENOMIC DNA]</scope>
    <source>
        <strain evidence="7 8">NE2</strain>
    </source>
</reference>
<feature type="domain" description="CopC" evidence="6">
    <location>
        <begin position="24"/>
        <end position="118"/>
    </location>
</feature>
<feature type="signal peptide" evidence="5">
    <location>
        <begin position="1"/>
        <end position="23"/>
    </location>
</feature>
<comment type="subcellular location">
    <subcellularLocation>
        <location evidence="1">Cell envelope</location>
    </subcellularLocation>
</comment>
<keyword evidence="4" id="KW-0186">Copper</keyword>
<dbReference type="GO" id="GO:0005886">
    <property type="term" value="C:plasma membrane"/>
    <property type="evidence" value="ECO:0007669"/>
    <property type="project" value="TreeGrafter"/>
</dbReference>
<evidence type="ECO:0000256" key="3">
    <source>
        <dbReference type="ARBA" id="ARBA00022729"/>
    </source>
</evidence>
<dbReference type="SUPFAM" id="SSF81296">
    <property type="entry name" value="E set domains"/>
    <property type="match status" value="1"/>
</dbReference>
<keyword evidence="8" id="KW-1185">Reference proteome</keyword>
<keyword evidence="3 5" id="KW-0732">Signal</keyword>
<evidence type="ECO:0000256" key="4">
    <source>
        <dbReference type="ARBA" id="ARBA00023008"/>
    </source>
</evidence>
<dbReference type="InterPro" id="IPR007348">
    <property type="entry name" value="CopC_dom"/>
</dbReference>